<dbReference type="InterPro" id="IPR007853">
    <property type="entry name" value="Znf_DNL-typ"/>
</dbReference>
<keyword evidence="1" id="KW-0863">Zinc-finger</keyword>
<evidence type="ECO:0000259" key="2">
    <source>
        <dbReference type="PROSITE" id="PS51501"/>
    </source>
</evidence>
<name>A0A833QXD5_9POAL</name>
<keyword evidence="1" id="KW-0862">Zinc</keyword>
<dbReference type="GO" id="GO:0050821">
    <property type="term" value="P:protein stabilization"/>
    <property type="evidence" value="ECO:0007669"/>
    <property type="project" value="TreeGrafter"/>
</dbReference>
<organism evidence="3 4">
    <name type="scientific">Carex littledalei</name>
    <dbReference type="NCBI Taxonomy" id="544730"/>
    <lineage>
        <taxon>Eukaryota</taxon>
        <taxon>Viridiplantae</taxon>
        <taxon>Streptophyta</taxon>
        <taxon>Embryophyta</taxon>
        <taxon>Tracheophyta</taxon>
        <taxon>Spermatophyta</taxon>
        <taxon>Magnoliopsida</taxon>
        <taxon>Liliopsida</taxon>
        <taxon>Poales</taxon>
        <taxon>Cyperaceae</taxon>
        <taxon>Cyperoideae</taxon>
        <taxon>Cariceae</taxon>
        <taxon>Carex</taxon>
        <taxon>Carex subgen. Euthyceras</taxon>
    </lineage>
</organism>
<comment type="caution">
    <text evidence="3">The sequence shown here is derived from an EMBL/GenBank/DDBJ whole genome shotgun (WGS) entry which is preliminary data.</text>
</comment>
<evidence type="ECO:0000313" key="3">
    <source>
        <dbReference type="EMBL" id="KAF3334885.1"/>
    </source>
</evidence>
<dbReference type="AlphaFoldDB" id="A0A833QXD5"/>
<feature type="domain" description="DNL-type" evidence="2">
    <location>
        <begin position="88"/>
        <end position="154"/>
    </location>
</feature>
<evidence type="ECO:0000313" key="4">
    <source>
        <dbReference type="Proteomes" id="UP000623129"/>
    </source>
</evidence>
<dbReference type="OrthoDB" id="512667at2759"/>
<dbReference type="PROSITE" id="PS51501">
    <property type="entry name" value="ZF_DNL"/>
    <property type="match status" value="1"/>
</dbReference>
<dbReference type="InterPro" id="IPR024158">
    <property type="entry name" value="Mt_import_TIM15"/>
</dbReference>
<dbReference type="Pfam" id="PF05180">
    <property type="entry name" value="zf-DNL"/>
    <property type="match status" value="1"/>
</dbReference>
<dbReference type="GO" id="GO:0051087">
    <property type="term" value="F:protein-folding chaperone binding"/>
    <property type="evidence" value="ECO:0007669"/>
    <property type="project" value="TreeGrafter"/>
</dbReference>
<dbReference type="PANTHER" id="PTHR20922">
    <property type="entry name" value="DNL-TYPE ZINC FINGER PROTEIN"/>
    <property type="match status" value="1"/>
</dbReference>
<dbReference type="GO" id="GO:0006457">
    <property type="term" value="P:protein folding"/>
    <property type="evidence" value="ECO:0007669"/>
    <property type="project" value="TreeGrafter"/>
</dbReference>
<dbReference type="GO" id="GO:0008270">
    <property type="term" value="F:zinc ion binding"/>
    <property type="evidence" value="ECO:0007669"/>
    <property type="project" value="UniProtKB-KW"/>
</dbReference>
<evidence type="ECO:0000256" key="1">
    <source>
        <dbReference type="PROSITE-ProRule" id="PRU00834"/>
    </source>
</evidence>
<keyword evidence="4" id="KW-1185">Reference proteome</keyword>
<dbReference type="GO" id="GO:0030150">
    <property type="term" value="P:protein import into mitochondrial matrix"/>
    <property type="evidence" value="ECO:0007669"/>
    <property type="project" value="TreeGrafter"/>
</dbReference>
<dbReference type="Proteomes" id="UP000623129">
    <property type="component" value="Unassembled WGS sequence"/>
</dbReference>
<protein>
    <submittedName>
        <fullName evidence="3">DNL-type zinc finger protein</fullName>
    </submittedName>
</protein>
<accession>A0A833QXD5</accession>
<dbReference type="GO" id="GO:0005739">
    <property type="term" value="C:mitochondrion"/>
    <property type="evidence" value="ECO:0007669"/>
    <property type="project" value="TreeGrafter"/>
</dbReference>
<dbReference type="PANTHER" id="PTHR20922:SF19">
    <property type="entry name" value="F24J5.3"/>
    <property type="match status" value="1"/>
</dbReference>
<reference evidence="3" key="1">
    <citation type="submission" date="2020-01" db="EMBL/GenBank/DDBJ databases">
        <title>Genome sequence of Kobresia littledalei, the first chromosome-level genome in the family Cyperaceae.</title>
        <authorList>
            <person name="Qu G."/>
        </authorList>
    </citation>
    <scope>NUCLEOTIDE SEQUENCE</scope>
    <source>
        <strain evidence="3">C.B.Clarke</strain>
        <tissue evidence="3">Leaf</tissue>
    </source>
</reference>
<proteinExistence type="predicted"/>
<keyword evidence="1" id="KW-0479">Metal-binding</keyword>
<gene>
    <name evidence="3" type="ORF">FCM35_KLT21489</name>
</gene>
<sequence>MTTIFSEIGVVSFIHCNHPRTNFSRNYCLSSLSLAPTAAKRSFPQLRISNSRKECRIIACLKGGNSTNDSDPGQSTSNAEEVRIDIGLPRRSLLVQFTCDACGERTSRLINRIAYEKGTVFLQCGGCQVYHKFVDNLGLIVEYDLREDEDGDIN</sequence>
<dbReference type="EMBL" id="SWLB01000009">
    <property type="protein sequence ID" value="KAF3334885.1"/>
    <property type="molecule type" value="Genomic_DNA"/>
</dbReference>